<dbReference type="Gene3D" id="3.40.50.1820">
    <property type="entry name" value="alpha/beta hydrolase"/>
    <property type="match status" value="1"/>
</dbReference>
<dbReference type="Pfam" id="PF12697">
    <property type="entry name" value="Abhydrolase_6"/>
    <property type="match status" value="1"/>
</dbReference>
<evidence type="ECO:0000313" key="2">
    <source>
        <dbReference type="EMBL" id="WPR88327.1"/>
    </source>
</evidence>
<dbReference type="InterPro" id="IPR029058">
    <property type="entry name" value="AB_hydrolase_fold"/>
</dbReference>
<protein>
    <submittedName>
        <fullName evidence="2">Alpha/beta hydrolase</fullName>
    </submittedName>
</protein>
<keyword evidence="3" id="KW-1185">Reference proteome</keyword>
<dbReference type="EMBL" id="CP139368">
    <property type="protein sequence ID" value="WPR88327.1"/>
    <property type="molecule type" value="Genomic_DNA"/>
</dbReference>
<organism evidence="2 3">
    <name type="scientific">Microbacterium rhizosphaerae</name>
    <dbReference type="NCBI Taxonomy" id="1678237"/>
    <lineage>
        <taxon>Bacteria</taxon>
        <taxon>Bacillati</taxon>
        <taxon>Actinomycetota</taxon>
        <taxon>Actinomycetes</taxon>
        <taxon>Micrococcales</taxon>
        <taxon>Microbacteriaceae</taxon>
        <taxon>Microbacterium</taxon>
    </lineage>
</organism>
<reference evidence="2 3" key="1">
    <citation type="submission" date="2023-11" db="EMBL/GenBank/DDBJ databases">
        <title>Genome sequence of Microbacterium rhizosphaerae KACC 19337.</title>
        <authorList>
            <person name="Choi H."/>
            <person name="Kim S."/>
            <person name="Kim Y."/>
            <person name="Kwon S.-W."/>
            <person name="Heo J."/>
        </authorList>
    </citation>
    <scope>NUCLEOTIDE SEQUENCE [LARGE SCALE GENOMIC DNA]</scope>
    <source>
        <strain evidence="2 3">KACC 19337</strain>
    </source>
</reference>
<dbReference type="InterPro" id="IPR000073">
    <property type="entry name" value="AB_hydrolase_1"/>
</dbReference>
<evidence type="ECO:0000313" key="3">
    <source>
        <dbReference type="Proteomes" id="UP001323798"/>
    </source>
</evidence>
<gene>
    <name evidence="2" type="ORF">SM116_11090</name>
</gene>
<sequence length="261" mass="27666">MTTASDGTDVEAFDEGSGPIILVVPPGMDDGSGYARVAATLADRFRVLRLRRRQYRLDLPAPVTIADEVRDIEALVRAVDEQMLLVGHSSGAVVALEALVAMPHAFIGAVLYEPPVVTDLPLGEPGAEAATRAAVDAGKPGAALAIFLRDVVRIPAAAAWLTRAALPFMPKYKALVPRQIDDLSSLIALGDRRDAYRGIATPVLLLGGGKSPSHLAARLDALQEILPHCSRAVMPSQGHTANTQGVDELAKIIARYAETRD</sequence>
<dbReference type="SUPFAM" id="SSF53474">
    <property type="entry name" value="alpha/beta-Hydrolases"/>
    <property type="match status" value="1"/>
</dbReference>
<feature type="domain" description="AB hydrolase-1" evidence="1">
    <location>
        <begin position="22"/>
        <end position="251"/>
    </location>
</feature>
<proteinExistence type="predicted"/>
<dbReference type="RefSeq" id="WP_320941047.1">
    <property type="nucleotide sequence ID" value="NZ_BAABEU010000010.1"/>
</dbReference>
<name>A0ABZ0SM31_9MICO</name>
<keyword evidence="2" id="KW-0378">Hydrolase</keyword>
<accession>A0ABZ0SM31</accession>
<dbReference type="GO" id="GO:0016787">
    <property type="term" value="F:hydrolase activity"/>
    <property type="evidence" value="ECO:0007669"/>
    <property type="project" value="UniProtKB-KW"/>
</dbReference>
<dbReference type="Proteomes" id="UP001323798">
    <property type="component" value="Chromosome"/>
</dbReference>
<evidence type="ECO:0000259" key="1">
    <source>
        <dbReference type="Pfam" id="PF12697"/>
    </source>
</evidence>